<dbReference type="InterPro" id="IPR036095">
    <property type="entry name" value="PTS_EIIB-like_sf"/>
</dbReference>
<keyword evidence="6" id="KW-0418">Kinase</keyword>
<keyword evidence="4" id="KW-0808">Transferase</keyword>
<evidence type="ECO:0000256" key="3">
    <source>
        <dbReference type="ARBA" id="ARBA00022597"/>
    </source>
</evidence>
<dbReference type="EMBL" id="CP018867">
    <property type="protein sequence ID" value="AUI71073.1"/>
    <property type="molecule type" value="Genomic_DNA"/>
</dbReference>
<dbReference type="GO" id="GO:0009401">
    <property type="term" value="P:phosphoenolpyruvate-dependent sugar phosphotransferase system"/>
    <property type="evidence" value="ECO:0007669"/>
    <property type="project" value="UniProtKB-KW"/>
</dbReference>
<dbReference type="GO" id="GO:0008982">
    <property type="term" value="F:protein-N(PI)-phosphohistidine-sugar phosphotransferase activity"/>
    <property type="evidence" value="ECO:0007669"/>
    <property type="project" value="InterPro"/>
</dbReference>
<dbReference type="Gene3D" id="3.40.50.2300">
    <property type="match status" value="1"/>
</dbReference>
<organism evidence="9 10">
    <name type="scientific">Companilactobacillus alimentarius DSM 20249</name>
    <dbReference type="NCBI Taxonomy" id="1423720"/>
    <lineage>
        <taxon>Bacteria</taxon>
        <taxon>Bacillati</taxon>
        <taxon>Bacillota</taxon>
        <taxon>Bacilli</taxon>
        <taxon>Lactobacillales</taxon>
        <taxon>Lactobacillaceae</taxon>
        <taxon>Companilactobacillus</taxon>
    </lineage>
</organism>
<name>A0A2K9HM76_9LACO</name>
<dbReference type="InterPro" id="IPR051819">
    <property type="entry name" value="PTS_sugar-specific_EIIB"/>
</dbReference>
<evidence type="ECO:0000259" key="8">
    <source>
        <dbReference type="PROSITE" id="PS51100"/>
    </source>
</evidence>
<keyword evidence="3 9" id="KW-0762">Sugar transport</keyword>
<dbReference type="AlphaFoldDB" id="A0A2K9HM76"/>
<evidence type="ECO:0000256" key="2">
    <source>
        <dbReference type="ARBA" id="ARBA00022553"/>
    </source>
</evidence>
<dbReference type="KEGG" id="lali:LA20249_02155"/>
<dbReference type="RefSeq" id="WP_057739385.1">
    <property type="nucleotide sequence ID" value="NZ_AZDQ01000043.1"/>
</dbReference>
<keyword evidence="10" id="KW-1185">Reference proteome</keyword>
<protein>
    <submittedName>
        <fullName evidence="9">PTS sugar transporter subunit IIB</fullName>
    </submittedName>
</protein>
<evidence type="ECO:0000256" key="7">
    <source>
        <dbReference type="PROSITE-ProRule" id="PRU00423"/>
    </source>
</evidence>
<feature type="domain" description="PTS EIIB type-3" evidence="8">
    <location>
        <begin position="2"/>
        <end position="107"/>
    </location>
</feature>
<evidence type="ECO:0000313" key="10">
    <source>
        <dbReference type="Proteomes" id="UP000234653"/>
    </source>
</evidence>
<evidence type="ECO:0000256" key="1">
    <source>
        <dbReference type="ARBA" id="ARBA00022448"/>
    </source>
</evidence>
<dbReference type="SUPFAM" id="SSF52794">
    <property type="entry name" value="PTS system IIB component-like"/>
    <property type="match status" value="1"/>
</dbReference>
<evidence type="ECO:0000313" key="9">
    <source>
        <dbReference type="EMBL" id="AUI71073.1"/>
    </source>
</evidence>
<dbReference type="PANTHER" id="PTHR34581:SF2">
    <property type="entry name" value="PTS SYSTEM N,N'-DIACETYLCHITOBIOSE-SPECIFIC EIIB COMPONENT"/>
    <property type="match status" value="1"/>
</dbReference>
<sequence length="110" mass="12343">MSLRVLLVCGTGASSSFMAVSMRKAVQQLGLDYKIQARSESELENYLDEVDVIMVGPHLSFMEEEIKKSIGGRKIKVILMNPAYYAVLDGKKALDHLQSELDYKEEDSNK</sequence>
<dbReference type="GO" id="GO:0016301">
    <property type="term" value="F:kinase activity"/>
    <property type="evidence" value="ECO:0007669"/>
    <property type="project" value="UniProtKB-KW"/>
</dbReference>
<evidence type="ECO:0000256" key="4">
    <source>
        <dbReference type="ARBA" id="ARBA00022679"/>
    </source>
</evidence>
<evidence type="ECO:0000256" key="6">
    <source>
        <dbReference type="ARBA" id="ARBA00022777"/>
    </source>
</evidence>
<reference evidence="9 10" key="1">
    <citation type="submission" date="2016-12" db="EMBL/GenBank/DDBJ databases">
        <title>The whole genome sequencing and assembly of Lactobacillus alimentarius DSM 20249T strain.</title>
        <authorList>
            <person name="Lee Y.-J."/>
            <person name="Yi H."/>
            <person name="Bahn Y.-S."/>
            <person name="Kim J.F."/>
            <person name="Lee D.-W."/>
        </authorList>
    </citation>
    <scope>NUCLEOTIDE SEQUENCE [LARGE SCALE GENOMIC DNA]</scope>
    <source>
        <strain evidence="9 10">DSM 20249</strain>
    </source>
</reference>
<evidence type="ECO:0000256" key="5">
    <source>
        <dbReference type="ARBA" id="ARBA00022683"/>
    </source>
</evidence>
<dbReference type="CDD" id="cd05564">
    <property type="entry name" value="PTS_IIB_chitobiose_lichenan"/>
    <property type="match status" value="1"/>
</dbReference>
<dbReference type="PANTHER" id="PTHR34581">
    <property type="entry name" value="PTS SYSTEM N,N'-DIACETYLCHITOBIOSE-SPECIFIC EIIB COMPONENT"/>
    <property type="match status" value="1"/>
</dbReference>
<feature type="modified residue" description="Phosphocysteine; by EIIA" evidence="7">
    <location>
        <position position="9"/>
    </location>
</feature>
<keyword evidence="2" id="KW-0597">Phosphoprotein</keyword>
<dbReference type="OrthoDB" id="9808134at2"/>
<dbReference type="PROSITE" id="PS51100">
    <property type="entry name" value="PTS_EIIB_TYPE_3"/>
    <property type="match status" value="1"/>
</dbReference>
<dbReference type="Proteomes" id="UP000234653">
    <property type="component" value="Chromosome"/>
</dbReference>
<dbReference type="STRING" id="1423720.FC67_GL001706"/>
<keyword evidence="1" id="KW-0813">Transport</keyword>
<gene>
    <name evidence="9" type="ORF">LA20249_02155</name>
</gene>
<dbReference type="InterPro" id="IPR003501">
    <property type="entry name" value="PTS_EIIB_2/3"/>
</dbReference>
<keyword evidence="5" id="KW-0598">Phosphotransferase system</keyword>
<dbReference type="InterPro" id="IPR013012">
    <property type="entry name" value="PTS_EIIB_3"/>
</dbReference>
<accession>A0A2K9HM76</accession>
<proteinExistence type="predicted"/>
<dbReference type="Pfam" id="PF02302">
    <property type="entry name" value="PTS_IIB"/>
    <property type="match status" value="1"/>
</dbReference>